<dbReference type="Proteomes" id="UP000321960">
    <property type="component" value="Unassembled WGS sequence"/>
</dbReference>
<evidence type="ECO:0000313" key="3">
    <source>
        <dbReference type="Proteomes" id="UP000321960"/>
    </source>
</evidence>
<evidence type="ECO:0000313" key="2">
    <source>
        <dbReference type="EMBL" id="GLS64337.1"/>
    </source>
</evidence>
<evidence type="ECO:0000313" key="4">
    <source>
        <dbReference type="Proteomes" id="UP001156856"/>
    </source>
</evidence>
<sequence>MSSDQVARLAATIETLTKAVQFLLAERISDQPEDIREDLLALLQRSFATPDPRSASTTERVSPTDLALWMPVVSAELMDDVRAQLGLKPQGLPPQRSSG</sequence>
<evidence type="ECO:0000313" key="1">
    <source>
        <dbReference type="EMBL" id="GEP06288.1"/>
    </source>
</evidence>
<reference evidence="2" key="4">
    <citation type="submission" date="2023-01" db="EMBL/GenBank/DDBJ databases">
        <title>Draft genome sequence of Methylobacterium oxalidis strain NBRC 107715.</title>
        <authorList>
            <person name="Sun Q."/>
            <person name="Mori K."/>
        </authorList>
    </citation>
    <scope>NUCLEOTIDE SEQUENCE</scope>
    <source>
        <strain evidence="2">NBRC 107715</strain>
    </source>
</reference>
<reference evidence="1 3" key="3">
    <citation type="submission" date="2019-07" db="EMBL/GenBank/DDBJ databases">
        <title>Whole genome shotgun sequence of Methylobacterium oxalidis NBRC 107715.</title>
        <authorList>
            <person name="Hosoyama A."/>
            <person name="Uohara A."/>
            <person name="Ohji S."/>
            <person name="Ichikawa N."/>
        </authorList>
    </citation>
    <scope>NUCLEOTIDE SEQUENCE [LARGE SCALE GENOMIC DNA]</scope>
    <source>
        <strain evidence="1 3">NBRC 107715</strain>
    </source>
</reference>
<accession>A0A512J8L9</accession>
<proteinExistence type="predicted"/>
<dbReference type="OrthoDB" id="7992378at2"/>
<organism evidence="1 3">
    <name type="scientific">Methylobacterium oxalidis</name>
    <dbReference type="NCBI Taxonomy" id="944322"/>
    <lineage>
        <taxon>Bacteria</taxon>
        <taxon>Pseudomonadati</taxon>
        <taxon>Pseudomonadota</taxon>
        <taxon>Alphaproteobacteria</taxon>
        <taxon>Hyphomicrobiales</taxon>
        <taxon>Methylobacteriaceae</taxon>
        <taxon>Methylobacterium</taxon>
    </lineage>
</organism>
<dbReference type="Proteomes" id="UP001156856">
    <property type="component" value="Unassembled WGS sequence"/>
</dbReference>
<keyword evidence="4" id="KW-1185">Reference proteome</keyword>
<name>A0A512J8L9_9HYPH</name>
<protein>
    <submittedName>
        <fullName evidence="1">Uncharacterized protein</fullName>
    </submittedName>
</protein>
<dbReference type="AlphaFoldDB" id="A0A512J8L9"/>
<reference evidence="4" key="2">
    <citation type="journal article" date="2019" name="Int. J. Syst. Evol. Microbiol.">
        <title>The Global Catalogue of Microorganisms (GCM) 10K type strain sequencing project: providing services to taxonomists for standard genome sequencing and annotation.</title>
        <authorList>
            <consortium name="The Broad Institute Genomics Platform"/>
            <consortium name="The Broad Institute Genome Sequencing Center for Infectious Disease"/>
            <person name="Wu L."/>
            <person name="Ma J."/>
        </authorList>
    </citation>
    <scope>NUCLEOTIDE SEQUENCE [LARGE SCALE GENOMIC DNA]</scope>
    <source>
        <strain evidence="4">NBRC 107715</strain>
    </source>
</reference>
<comment type="caution">
    <text evidence="1">The sequence shown here is derived from an EMBL/GenBank/DDBJ whole genome shotgun (WGS) entry which is preliminary data.</text>
</comment>
<gene>
    <name evidence="2" type="ORF">GCM10007888_27180</name>
    <name evidence="1" type="ORF">MOX02_43260</name>
</gene>
<dbReference type="RefSeq" id="WP_147027810.1">
    <property type="nucleotide sequence ID" value="NZ_BJZU01000099.1"/>
</dbReference>
<dbReference type="EMBL" id="BJZU01000099">
    <property type="protein sequence ID" value="GEP06288.1"/>
    <property type="molecule type" value="Genomic_DNA"/>
</dbReference>
<dbReference type="EMBL" id="BSPK01000035">
    <property type="protein sequence ID" value="GLS64337.1"/>
    <property type="molecule type" value="Genomic_DNA"/>
</dbReference>
<reference evidence="2" key="1">
    <citation type="journal article" date="2014" name="Int. J. Syst. Evol. Microbiol.">
        <title>Complete genome of a new Firmicutes species belonging to the dominant human colonic microbiota ('Ruminococcus bicirculans') reveals two chromosomes and a selective capacity to utilize plant glucans.</title>
        <authorList>
            <consortium name="NISC Comparative Sequencing Program"/>
            <person name="Wegmann U."/>
            <person name="Louis P."/>
            <person name="Goesmann A."/>
            <person name="Henrissat B."/>
            <person name="Duncan S.H."/>
            <person name="Flint H.J."/>
        </authorList>
    </citation>
    <scope>NUCLEOTIDE SEQUENCE</scope>
    <source>
        <strain evidence="2">NBRC 107715</strain>
    </source>
</reference>